<dbReference type="VEuPathDB" id="PlasmoDB:PKNH_0821000"/>
<accession>A0A1Y3DPI2</accession>
<name>A0A1Y3DPI2_PLAKN</name>
<dbReference type="SMART" id="SM01099">
    <property type="entry name" value="CPW_WPC"/>
    <property type="match status" value="5"/>
</dbReference>
<feature type="domain" description="CPW-WPC" evidence="3">
    <location>
        <begin position="277"/>
        <end position="340"/>
    </location>
</feature>
<dbReference type="AlphaFoldDB" id="A0A1Y3DPI2"/>
<evidence type="ECO:0000259" key="3">
    <source>
        <dbReference type="SMART" id="SM01099"/>
    </source>
</evidence>
<sequence>MTKGLTFVCFVSAWLILCVVFQNCSGQVSAGGKNEISHTSEKNEQVHQRGNRKIHKYNFGSLKKKLHIESKNNGMDKVGAQSSDQRHDNQIEGGIEISTGKTNEGKEKLSPEDEYTKCIDMIEKQFKDQADEKIREELENLCSKKREQDEAEKAAAQEVQTKWKLNEEVKRKMHTHGGDTENDNKRYIISQLGLSTKLDVPLEVLKESLWEVKNCVRDYTQKCPLNWKVNETNETFCVAPESYIGTCGKQIKNNLDVDGKMQMEKKCSIFWKCDYKCIQDFEGSVCPIDWVMEKEEQYGYCKSPDEYTGKCIRKIKFSNMSSKEKAIYSNLCDVRWPCKKKCTHDYSVLCPIGWIEGADGYCLATSSYSGNCQKKMFLKHLDQVMKQTYEHKCQFNYPCMHSCEKNYNYLCPNLWIPVGDKECTPSENYNGRCKHNYIFKGNIMEEEKKNFEKMCQVSYPCVKDCKRDYSFNCPIGWKETLSFCLAPTSYRYGCEKMMRKNISEEEKIQISAKCLVFWPCSNYEVLLKNLLHSNISPADYLSVANGPVNEATGAVVRLIN</sequence>
<feature type="signal peptide" evidence="2">
    <location>
        <begin position="1"/>
        <end position="26"/>
    </location>
</feature>
<feature type="compositionally biased region" description="Basic and acidic residues" evidence="1">
    <location>
        <begin position="35"/>
        <end position="47"/>
    </location>
</feature>
<dbReference type="Pfam" id="PF09717">
    <property type="entry name" value="CPW_WPC"/>
    <property type="match status" value="5"/>
</dbReference>
<feature type="chain" id="PRO_5011002915" evidence="2">
    <location>
        <begin position="27"/>
        <end position="560"/>
    </location>
</feature>
<dbReference type="Proteomes" id="UP000195012">
    <property type="component" value="Unassembled WGS sequence"/>
</dbReference>
<dbReference type="InterPro" id="IPR006387">
    <property type="entry name" value="CPW_WPC_dom"/>
</dbReference>
<dbReference type="EMBL" id="NETL01000024">
    <property type="protein sequence ID" value="OTN66119.1"/>
    <property type="molecule type" value="Genomic_DNA"/>
</dbReference>
<evidence type="ECO:0000256" key="2">
    <source>
        <dbReference type="SAM" id="SignalP"/>
    </source>
</evidence>
<dbReference type="VEuPathDB" id="PlasmoDB:PKA1H_080026200"/>
<proteinExistence type="predicted"/>
<evidence type="ECO:0000313" key="5">
    <source>
        <dbReference type="Proteomes" id="UP000195012"/>
    </source>
</evidence>
<organism evidence="4 5">
    <name type="scientific">Plasmodium knowlesi</name>
    <dbReference type="NCBI Taxonomy" id="5850"/>
    <lineage>
        <taxon>Eukaryota</taxon>
        <taxon>Sar</taxon>
        <taxon>Alveolata</taxon>
        <taxon>Apicomplexa</taxon>
        <taxon>Aconoidasida</taxon>
        <taxon>Haemosporida</taxon>
        <taxon>Plasmodiidae</taxon>
        <taxon>Plasmodium</taxon>
        <taxon>Plasmodium (Plasmodium)</taxon>
    </lineage>
</organism>
<dbReference type="VEuPathDB" id="PlasmoDB:PKNOH_S100049300"/>
<feature type="domain" description="CPW-WPC" evidence="3">
    <location>
        <begin position="403"/>
        <end position="463"/>
    </location>
</feature>
<dbReference type="NCBIfam" id="TIGR01492">
    <property type="entry name" value="CPW_WPC"/>
    <property type="match status" value="5"/>
</dbReference>
<keyword evidence="2" id="KW-0732">Signal</keyword>
<dbReference type="eggNOG" id="ENOG502S7EC">
    <property type="taxonomic scope" value="Eukaryota"/>
</dbReference>
<reference evidence="4 5" key="1">
    <citation type="submission" date="2017-05" db="EMBL/GenBank/DDBJ databases">
        <title>PacBio assembly of a Plasmodium knowlesi genome sequence with Hi-C correction and manual annotation of the SICAvar gene family.</title>
        <authorList>
            <person name="Lapp S.A."/>
            <person name="Geraldo J.A."/>
            <person name="Chien J.-T."/>
            <person name="Ay F."/>
            <person name="Pakala S.B."/>
            <person name="Batugedara G."/>
            <person name="Humphrey J.C."/>
            <person name="Debarry J.D."/>
            <person name="Le Roch K.G."/>
            <person name="Galinski M.R."/>
            <person name="Kissinger J.C."/>
        </authorList>
    </citation>
    <scope>NUCLEOTIDE SEQUENCE [LARGE SCALE GENOMIC DNA]</scope>
    <source>
        <strain evidence="5">Malayan Strain Pk1 (A+)</strain>
    </source>
</reference>
<dbReference type="OrthoDB" id="365677at2759"/>
<protein>
    <submittedName>
        <fullName evidence="4">Putative CPW-WPC family protein</fullName>
    </submittedName>
</protein>
<evidence type="ECO:0000256" key="1">
    <source>
        <dbReference type="SAM" id="MobiDB-lite"/>
    </source>
</evidence>
<evidence type="ECO:0000313" key="4">
    <source>
        <dbReference type="EMBL" id="OTN66119.1"/>
    </source>
</evidence>
<dbReference type="OMA" id="YPCINSC"/>
<feature type="domain" description="CPW-WPC" evidence="3">
    <location>
        <begin position="342"/>
        <end position="401"/>
    </location>
</feature>
<feature type="region of interest" description="Disordered" evidence="1">
    <location>
        <begin position="31"/>
        <end position="50"/>
    </location>
</feature>
<comment type="caution">
    <text evidence="4">The sequence shown here is derived from an EMBL/GenBank/DDBJ whole genome shotgun (WGS) entry which is preliminary data.</text>
</comment>
<feature type="domain" description="CPW-WPC" evidence="3">
    <location>
        <begin position="215"/>
        <end position="275"/>
    </location>
</feature>
<feature type="domain" description="CPW-WPC" evidence="3">
    <location>
        <begin position="465"/>
        <end position="522"/>
    </location>
</feature>
<gene>
    <name evidence="4" type="ORF">PKNOH_S100049300</name>
</gene>